<dbReference type="OMA" id="RFYRQHS"/>
<dbReference type="InterPro" id="IPR001452">
    <property type="entry name" value="SH3_domain"/>
</dbReference>
<organism evidence="6 7">
    <name type="scientific">Aspergillus clavatus (strain ATCC 1007 / CBS 513.65 / DSM 816 / NCTC 3887 / NRRL 1 / QM 1276 / 107)</name>
    <dbReference type="NCBI Taxonomy" id="344612"/>
    <lineage>
        <taxon>Eukaryota</taxon>
        <taxon>Fungi</taxon>
        <taxon>Dikarya</taxon>
        <taxon>Ascomycota</taxon>
        <taxon>Pezizomycotina</taxon>
        <taxon>Eurotiomycetes</taxon>
        <taxon>Eurotiomycetidae</taxon>
        <taxon>Eurotiales</taxon>
        <taxon>Aspergillaceae</taxon>
        <taxon>Aspergillus</taxon>
        <taxon>Aspergillus subgen. Fumigati</taxon>
    </lineage>
</organism>
<keyword evidence="1 2" id="KW-0728">SH3 domain</keyword>
<dbReference type="InterPro" id="IPR036028">
    <property type="entry name" value="SH3-like_dom_sf"/>
</dbReference>
<evidence type="ECO:0000313" key="7">
    <source>
        <dbReference type="Proteomes" id="UP000006701"/>
    </source>
</evidence>
<protein>
    <submittedName>
        <fullName evidence="6">SH3 domain protein</fullName>
    </submittedName>
</protein>
<feature type="domain" description="SH3" evidence="5">
    <location>
        <begin position="308"/>
        <end position="369"/>
    </location>
</feature>
<dbReference type="CDD" id="cd12087">
    <property type="entry name" value="TM_EGFR-like"/>
    <property type="match status" value="1"/>
</dbReference>
<dbReference type="KEGG" id="act:ACLA_048730"/>
<keyword evidence="4" id="KW-1133">Transmembrane helix</keyword>
<dbReference type="VEuPathDB" id="FungiDB:ACLA_048730"/>
<keyword evidence="4" id="KW-0472">Membrane</keyword>
<dbReference type="AlphaFoldDB" id="A1CHP6"/>
<dbReference type="Gene3D" id="2.30.30.40">
    <property type="entry name" value="SH3 Domains"/>
    <property type="match status" value="1"/>
</dbReference>
<reference evidence="6 7" key="1">
    <citation type="journal article" date="2008" name="PLoS Genet.">
        <title>Genomic islands in the pathogenic filamentous fungus Aspergillus fumigatus.</title>
        <authorList>
            <person name="Fedorova N.D."/>
            <person name="Khaldi N."/>
            <person name="Joardar V.S."/>
            <person name="Maiti R."/>
            <person name="Amedeo P."/>
            <person name="Anderson M.J."/>
            <person name="Crabtree J."/>
            <person name="Silva J.C."/>
            <person name="Badger J.H."/>
            <person name="Albarraq A."/>
            <person name="Angiuoli S."/>
            <person name="Bussey H."/>
            <person name="Bowyer P."/>
            <person name="Cotty P.J."/>
            <person name="Dyer P.S."/>
            <person name="Egan A."/>
            <person name="Galens K."/>
            <person name="Fraser-Liggett C.M."/>
            <person name="Haas B.J."/>
            <person name="Inman J.M."/>
            <person name="Kent R."/>
            <person name="Lemieux S."/>
            <person name="Malavazi I."/>
            <person name="Orvis J."/>
            <person name="Roemer T."/>
            <person name="Ronning C.M."/>
            <person name="Sundaram J.P."/>
            <person name="Sutton G."/>
            <person name="Turner G."/>
            <person name="Venter J.C."/>
            <person name="White O.R."/>
            <person name="Whitty B.R."/>
            <person name="Youngman P."/>
            <person name="Wolfe K.H."/>
            <person name="Goldman G.H."/>
            <person name="Wortman J.R."/>
            <person name="Jiang B."/>
            <person name="Denning D.W."/>
            <person name="Nierman W.C."/>
        </authorList>
    </citation>
    <scope>NUCLEOTIDE SEQUENCE [LARGE SCALE GENOMIC DNA]</scope>
    <source>
        <strain evidence="7">ATCC 1007 / CBS 513.65 / DSM 816 / NCTC 3887 / NRRL 1</strain>
    </source>
</reference>
<dbReference type="RefSeq" id="XP_001271827.1">
    <property type="nucleotide sequence ID" value="XM_001271826.1"/>
</dbReference>
<evidence type="ECO:0000256" key="3">
    <source>
        <dbReference type="SAM" id="MobiDB-lite"/>
    </source>
</evidence>
<evidence type="ECO:0000313" key="6">
    <source>
        <dbReference type="EMBL" id="EAW10401.1"/>
    </source>
</evidence>
<dbReference type="OrthoDB" id="5340910at2759"/>
<feature type="compositionally biased region" description="Polar residues" evidence="3">
    <location>
        <begin position="278"/>
        <end position="287"/>
    </location>
</feature>
<proteinExistence type="predicted"/>
<feature type="region of interest" description="Disordered" evidence="3">
    <location>
        <begin position="274"/>
        <end position="301"/>
    </location>
</feature>
<evidence type="ECO:0000256" key="2">
    <source>
        <dbReference type="PROSITE-ProRule" id="PRU00192"/>
    </source>
</evidence>
<evidence type="ECO:0000256" key="4">
    <source>
        <dbReference type="SAM" id="Phobius"/>
    </source>
</evidence>
<sequence length="427" mass="47044">MSPGAQAGIVVGVLGIAAIMLGLVFFWLHRKKRALQRALRPEKYLPPDDKCNPVSKFASGLYTSSTSTILTVAEMFKHPSKERATSITDAGSSIYSTNQTHGGYRTSNTVWLWKHRVATFADRTYSATSTALHTIAEKLHAVPKTEEPCSDTSSRHSHGYIFAQEFRHLPPPPPPKPARVQKIVSRLYHSHGSIAKPAAGKLRSLEMNNAASPWSSMSGRNRYQVEYDQHQFPPPCETPDALDLVKVRSVSSGTVALSDPAAISVDALAGRISGENLPPQQMRSAKSASPAPSHRSPTQMEVPSVKLWTTQIFRVEMDFAPRHDGHLAVREGQVVRLEQIFDNGWALCVLLETDTQGLLPRACLSTWPIKERRHYAPSSTYSERAGVSPTDSQSIRFYRQHSRPSTPKPSSVKKQAISASLSTVFCV</sequence>
<dbReference type="Proteomes" id="UP000006701">
    <property type="component" value="Unassembled WGS sequence"/>
</dbReference>
<evidence type="ECO:0000259" key="5">
    <source>
        <dbReference type="PROSITE" id="PS50002"/>
    </source>
</evidence>
<dbReference type="SMART" id="SM00326">
    <property type="entry name" value="SH3"/>
    <property type="match status" value="1"/>
</dbReference>
<accession>A1CHP6</accession>
<keyword evidence="7" id="KW-1185">Reference proteome</keyword>
<evidence type="ECO:0000256" key="1">
    <source>
        <dbReference type="ARBA" id="ARBA00022443"/>
    </source>
</evidence>
<dbReference type="PROSITE" id="PS50002">
    <property type="entry name" value="SH3"/>
    <property type="match status" value="1"/>
</dbReference>
<dbReference type="SUPFAM" id="SSF50044">
    <property type="entry name" value="SH3-domain"/>
    <property type="match status" value="1"/>
</dbReference>
<dbReference type="GeneID" id="4704060"/>
<feature type="transmembrane region" description="Helical" evidence="4">
    <location>
        <begin position="6"/>
        <end position="28"/>
    </location>
</feature>
<dbReference type="EMBL" id="DS027054">
    <property type="protein sequence ID" value="EAW10401.1"/>
    <property type="molecule type" value="Genomic_DNA"/>
</dbReference>
<dbReference type="HOGENOM" id="CLU_035141_0_0_1"/>
<name>A1CHP6_ASPCL</name>
<keyword evidence="4" id="KW-0812">Transmembrane</keyword>
<gene>
    <name evidence="6" type="ORF">ACLA_048730</name>
</gene>